<feature type="transmembrane region" description="Helical" evidence="1">
    <location>
        <begin position="12"/>
        <end position="33"/>
    </location>
</feature>
<feature type="transmembrane region" description="Helical" evidence="1">
    <location>
        <begin position="117"/>
        <end position="142"/>
    </location>
</feature>
<accession>A0ABT3P0Y0</accession>
<name>A0ABT3P0Y0_9PROT</name>
<dbReference type="Proteomes" id="UP001526430">
    <property type="component" value="Unassembled WGS sequence"/>
</dbReference>
<keyword evidence="3" id="KW-1185">Reference proteome</keyword>
<proteinExistence type="predicted"/>
<feature type="transmembrane region" description="Helical" evidence="1">
    <location>
        <begin position="48"/>
        <end position="67"/>
    </location>
</feature>
<comment type="caution">
    <text evidence="2">The sequence shown here is derived from an EMBL/GenBank/DDBJ whole genome shotgun (WGS) entry which is preliminary data.</text>
</comment>
<protein>
    <submittedName>
        <fullName evidence="2">Complement resistance protein TraT</fullName>
    </submittedName>
</protein>
<evidence type="ECO:0000313" key="2">
    <source>
        <dbReference type="EMBL" id="MCW8088069.1"/>
    </source>
</evidence>
<dbReference type="RefSeq" id="WP_301592272.1">
    <property type="nucleotide sequence ID" value="NZ_JAPFQI010000026.1"/>
</dbReference>
<evidence type="ECO:0000256" key="1">
    <source>
        <dbReference type="SAM" id="Phobius"/>
    </source>
</evidence>
<feature type="transmembrane region" description="Helical" evidence="1">
    <location>
        <begin position="79"/>
        <end position="105"/>
    </location>
</feature>
<keyword evidence="1" id="KW-1133">Transmembrane helix</keyword>
<dbReference type="EMBL" id="JAPFQI010000026">
    <property type="protein sequence ID" value="MCW8088069.1"/>
    <property type="molecule type" value="Genomic_DNA"/>
</dbReference>
<gene>
    <name evidence="2" type="ORF">OF850_20940</name>
</gene>
<organism evidence="2 3">
    <name type="scientific">Sabulicella glaciei</name>
    <dbReference type="NCBI Taxonomy" id="2984948"/>
    <lineage>
        <taxon>Bacteria</taxon>
        <taxon>Pseudomonadati</taxon>
        <taxon>Pseudomonadota</taxon>
        <taxon>Alphaproteobacteria</taxon>
        <taxon>Acetobacterales</taxon>
        <taxon>Acetobacteraceae</taxon>
        <taxon>Sabulicella</taxon>
    </lineage>
</organism>
<keyword evidence="1" id="KW-0472">Membrane</keyword>
<keyword evidence="1" id="KW-0812">Transmembrane</keyword>
<reference evidence="2 3" key="1">
    <citation type="submission" date="2022-10" db="EMBL/GenBank/DDBJ databases">
        <title>Roseococcus glaciei nov., sp. nov., isolated from glacier.</title>
        <authorList>
            <person name="Liu Q."/>
            <person name="Xin Y.-H."/>
        </authorList>
    </citation>
    <scope>NUCLEOTIDE SEQUENCE [LARGE SCALE GENOMIC DNA]</scope>
    <source>
        <strain evidence="2 3">MDT2-1-1</strain>
    </source>
</reference>
<sequence>MANTARGSPLRGLLGLVLAGSAGLALGFLAYLLAREFALPTSLWGSDAVMWTIILAVALPCAALGAAQGALPSRAGGALAASLGGFVLGAVAGAVAGLFLGGVLGAPLGAEQREGSFAMGLVFGLAPIAALLGGAVGAALMARRAWRRGA</sequence>
<evidence type="ECO:0000313" key="3">
    <source>
        <dbReference type="Proteomes" id="UP001526430"/>
    </source>
</evidence>